<name>A0A0F7RYA1_9BASI</name>
<dbReference type="InterPro" id="IPR036875">
    <property type="entry name" value="Znf_CCHC_sf"/>
</dbReference>
<dbReference type="SMART" id="SM00343">
    <property type="entry name" value="ZnF_C2HC"/>
    <property type="match status" value="1"/>
</dbReference>
<protein>
    <recommendedName>
        <fullName evidence="4">CCHC-type domain-containing protein</fullName>
    </recommendedName>
</protein>
<dbReference type="GO" id="GO:0003676">
    <property type="term" value="F:nucleic acid binding"/>
    <property type="evidence" value="ECO:0007669"/>
    <property type="project" value="InterPro"/>
</dbReference>
<feature type="compositionally biased region" description="Basic and acidic residues" evidence="3">
    <location>
        <begin position="297"/>
        <end position="307"/>
    </location>
</feature>
<organism evidence="6 7">
    <name type="scientific">Sporisorium scitamineum</name>
    <dbReference type="NCBI Taxonomy" id="49012"/>
    <lineage>
        <taxon>Eukaryota</taxon>
        <taxon>Fungi</taxon>
        <taxon>Dikarya</taxon>
        <taxon>Basidiomycota</taxon>
        <taxon>Ustilaginomycotina</taxon>
        <taxon>Ustilaginomycetes</taxon>
        <taxon>Ustilaginales</taxon>
        <taxon>Ustilaginaceae</taxon>
        <taxon>Sporisorium</taxon>
    </lineage>
</organism>
<keyword evidence="2" id="KW-0863">Zinc-finger</keyword>
<evidence type="ECO:0000259" key="4">
    <source>
        <dbReference type="PROSITE" id="PS50158"/>
    </source>
</evidence>
<evidence type="ECO:0000256" key="1">
    <source>
        <dbReference type="ARBA" id="ARBA00022664"/>
    </source>
</evidence>
<proteinExistence type="predicted"/>
<dbReference type="Gene3D" id="4.10.60.10">
    <property type="entry name" value="Zinc finger, CCHC-type"/>
    <property type="match status" value="1"/>
</dbReference>
<accession>A0A0F7RYA1</accession>
<dbReference type="InterPro" id="IPR001878">
    <property type="entry name" value="Znf_CCHC"/>
</dbReference>
<feature type="domain" description="CCHC-type" evidence="4">
    <location>
        <begin position="289"/>
        <end position="304"/>
    </location>
</feature>
<sequence length="327" mass="36413">MPPKRVEPIDQDAGVTPTIDDLALFEPIEEPDERSFDVQLHAEHIWTNRTVANHIVAPFEELPLPSCDRARLDPCSVRFEFIGPFKNADRSKAEWSILTQLKTFFRRFNVDNAGPGISFPTVVGRGNFVDITVAPLHLDRLAKAPISFNKHRLEKVLVGPKLPVSTIILEIIDIPRQLDANSAAQTVAFKLHSRDIGTVWDIWKVTILLGENLSDSAGRRQYSLVAVLVPKTLSGGKISATTKLNIPGYVSINGNHCLVKCNGRPDWCGRCKSDAEHFHPFGQCQRLECFECKERGHTADQCPKKQAQETADTAPVERPPKQPTLSS</sequence>
<keyword evidence="2" id="KW-0862">Zinc</keyword>
<evidence type="ECO:0000313" key="7">
    <source>
        <dbReference type="Proteomes" id="UP000242770"/>
    </source>
</evidence>
<dbReference type="OrthoDB" id="2555219at2759"/>
<dbReference type="PROSITE" id="PS50158">
    <property type="entry name" value="ZF_CCHC"/>
    <property type="match status" value="1"/>
</dbReference>
<reference evidence="6" key="1">
    <citation type="submission" date="2014-06" db="EMBL/GenBank/DDBJ databases">
        <authorList>
            <person name="Berkman J.Paul."/>
        </authorList>
    </citation>
    <scope>NUCLEOTIDE SEQUENCE [LARGE SCALE GENOMIC DNA]</scope>
</reference>
<reference evidence="5" key="2">
    <citation type="submission" date="2014-06" db="EMBL/GenBank/DDBJ databases">
        <authorList>
            <person name="Ju J."/>
            <person name="Zhang J."/>
        </authorList>
    </citation>
    <scope>NUCLEOTIDE SEQUENCE</scope>
    <source>
        <strain evidence="5">SscI8</strain>
    </source>
</reference>
<dbReference type="GO" id="GO:0008270">
    <property type="term" value="F:zinc ion binding"/>
    <property type="evidence" value="ECO:0007669"/>
    <property type="project" value="UniProtKB-KW"/>
</dbReference>
<gene>
    <name evidence="6" type="primary">SSCI24810.1</name>
    <name evidence="5" type="ORF">SPSC_04400</name>
</gene>
<evidence type="ECO:0000256" key="2">
    <source>
        <dbReference type="PROSITE-ProRule" id="PRU00047"/>
    </source>
</evidence>
<dbReference type="EMBL" id="CCFA01001299">
    <property type="protein sequence ID" value="CDR99587.1"/>
    <property type="molecule type" value="Genomic_DNA"/>
</dbReference>
<evidence type="ECO:0000313" key="5">
    <source>
        <dbReference type="EMBL" id="CDR88573.1"/>
    </source>
</evidence>
<keyword evidence="7" id="KW-1185">Reference proteome</keyword>
<dbReference type="AlphaFoldDB" id="A0A0F7RYA1"/>
<dbReference type="Proteomes" id="UP000242770">
    <property type="component" value="Unassembled WGS sequence"/>
</dbReference>
<evidence type="ECO:0000256" key="3">
    <source>
        <dbReference type="SAM" id="MobiDB-lite"/>
    </source>
</evidence>
<dbReference type="EMBL" id="LK056678">
    <property type="protein sequence ID" value="CDR88573.1"/>
    <property type="molecule type" value="Genomic_DNA"/>
</dbReference>
<evidence type="ECO:0000313" key="6">
    <source>
        <dbReference type="EMBL" id="CDR99587.1"/>
    </source>
</evidence>
<dbReference type="SUPFAM" id="SSF57756">
    <property type="entry name" value="Retrovirus zinc finger-like domains"/>
    <property type="match status" value="1"/>
</dbReference>
<keyword evidence="2" id="KW-0479">Metal-binding</keyword>
<reference evidence="7" key="3">
    <citation type="submission" date="2014-06" db="EMBL/GenBank/DDBJ databases">
        <authorList>
            <person name="Berkman P.J."/>
        </authorList>
    </citation>
    <scope>NUCLEOTIDE SEQUENCE [LARGE SCALE GENOMIC DNA]</scope>
</reference>
<feature type="region of interest" description="Disordered" evidence="3">
    <location>
        <begin position="297"/>
        <end position="327"/>
    </location>
</feature>
<dbReference type="GO" id="GO:0006397">
    <property type="term" value="P:mRNA processing"/>
    <property type="evidence" value="ECO:0007669"/>
    <property type="project" value="UniProtKB-KW"/>
</dbReference>
<keyword evidence="1" id="KW-0507">mRNA processing</keyword>